<protein>
    <recommendedName>
        <fullName evidence="3">YxeA family protein</fullName>
    </recommendedName>
</protein>
<dbReference type="RefSeq" id="WP_343757893.1">
    <property type="nucleotide sequence ID" value="NZ_BAAACG010000001.1"/>
</dbReference>
<proteinExistence type="predicted"/>
<dbReference type="SUPFAM" id="SSF159121">
    <property type="entry name" value="BC4932-like"/>
    <property type="match status" value="1"/>
</dbReference>
<accession>A0ABP3UG99</accession>
<dbReference type="PANTHER" id="PTHR36433:SF2">
    <property type="entry name" value="YXEA FAMILY PROTEIN"/>
    <property type="match status" value="1"/>
</dbReference>
<dbReference type="InterPro" id="IPR036166">
    <property type="entry name" value="YxeA-like_sf"/>
</dbReference>
<dbReference type="Pfam" id="PF06486">
    <property type="entry name" value="DUF1093"/>
    <property type="match status" value="1"/>
</dbReference>
<evidence type="ECO:0000313" key="2">
    <source>
        <dbReference type="Proteomes" id="UP001501510"/>
    </source>
</evidence>
<dbReference type="Proteomes" id="UP001501510">
    <property type="component" value="Unassembled WGS sequence"/>
</dbReference>
<dbReference type="Gene3D" id="2.40.50.480">
    <property type="match status" value="1"/>
</dbReference>
<evidence type="ECO:0008006" key="3">
    <source>
        <dbReference type="Google" id="ProtNLM"/>
    </source>
</evidence>
<organism evidence="1 2">
    <name type="scientific">Clostridium oceanicum</name>
    <dbReference type="NCBI Taxonomy" id="1543"/>
    <lineage>
        <taxon>Bacteria</taxon>
        <taxon>Bacillati</taxon>
        <taxon>Bacillota</taxon>
        <taxon>Clostridia</taxon>
        <taxon>Eubacteriales</taxon>
        <taxon>Clostridiaceae</taxon>
        <taxon>Clostridium</taxon>
    </lineage>
</organism>
<comment type="caution">
    <text evidence="1">The sequence shown here is derived from an EMBL/GenBank/DDBJ whole genome shotgun (WGS) entry which is preliminary data.</text>
</comment>
<evidence type="ECO:0000313" key="1">
    <source>
        <dbReference type="EMBL" id="GAA0732358.1"/>
    </source>
</evidence>
<dbReference type="InterPro" id="IPR006542">
    <property type="entry name" value="DUF1093"/>
</dbReference>
<sequence>MKKRLIKVFIILFVIVLGFGIAEKNNFLEMKRWGERKYYIQVKENGTKVNTKDKKGNPSYYYNYEKVAAYNKDGQKIEINYISSKNLKMNAYICVYVKFPRKNKINTIQSYEEVAYEKLPQKVKGKLNKVK</sequence>
<dbReference type="EMBL" id="BAAACG010000001">
    <property type="protein sequence ID" value="GAA0732358.1"/>
    <property type="molecule type" value="Genomic_DNA"/>
</dbReference>
<keyword evidence="2" id="KW-1185">Reference proteome</keyword>
<gene>
    <name evidence="1" type="ORF">GCM10008906_01830</name>
</gene>
<dbReference type="NCBIfam" id="TIGR01655">
    <property type="entry name" value="yxeA_fam"/>
    <property type="match status" value="1"/>
</dbReference>
<dbReference type="PANTHER" id="PTHR36433">
    <property type="entry name" value="HYPOTHETICAL CYTOSOLIC PROTEIN"/>
    <property type="match status" value="1"/>
</dbReference>
<name>A0ABP3UG99_9CLOT</name>
<reference evidence="2" key="1">
    <citation type="journal article" date="2019" name="Int. J. Syst. Evol. Microbiol.">
        <title>The Global Catalogue of Microorganisms (GCM) 10K type strain sequencing project: providing services to taxonomists for standard genome sequencing and annotation.</title>
        <authorList>
            <consortium name="The Broad Institute Genomics Platform"/>
            <consortium name="The Broad Institute Genome Sequencing Center for Infectious Disease"/>
            <person name="Wu L."/>
            <person name="Ma J."/>
        </authorList>
    </citation>
    <scope>NUCLEOTIDE SEQUENCE [LARGE SCALE GENOMIC DNA]</scope>
    <source>
        <strain evidence="2">JCM 1407</strain>
    </source>
</reference>